<keyword evidence="2" id="KW-1185">Reference proteome</keyword>
<accession>A0A2S0URR8</accession>
<dbReference type="Proteomes" id="UP000244496">
    <property type="component" value="Plasmid unnamed1"/>
</dbReference>
<gene>
    <name evidence="1" type="ORF">HYN69_17925</name>
</gene>
<name>A0A2S0URR8_9RHOB</name>
<dbReference type="RefSeq" id="WP_108437302.1">
    <property type="nucleotide sequence ID" value="NZ_CP028919.1"/>
</dbReference>
<keyword evidence="1" id="KW-0614">Plasmid</keyword>
<reference evidence="1 2" key="1">
    <citation type="submission" date="2018-04" db="EMBL/GenBank/DDBJ databases">
        <title>Genome sequencing of Gemmobacter.</title>
        <authorList>
            <person name="Yi H."/>
            <person name="Baek M.-G."/>
        </authorList>
    </citation>
    <scope>NUCLEOTIDE SEQUENCE [LARGE SCALE GENOMIC DNA]</scope>
    <source>
        <strain evidence="1 2">HYN0069</strain>
        <plasmid evidence="1 2">unnamed1</plasmid>
    </source>
</reference>
<evidence type="ECO:0000313" key="1">
    <source>
        <dbReference type="EMBL" id="AWB50493.1"/>
    </source>
</evidence>
<dbReference type="KEGG" id="geh:HYN69_17925"/>
<protein>
    <submittedName>
        <fullName evidence="1">Uncharacterized protein</fullName>
    </submittedName>
</protein>
<sequence length="103" mass="10953">MIAYHSPAGATLRTFAPSRPALAALWFAALADDEADWATWAKAHLAPLHAHEAVVVALNLLQAAHDGDLVRTRQLRTVLASFPENTGSCRITLAARAIAASVE</sequence>
<evidence type="ECO:0000313" key="2">
    <source>
        <dbReference type="Proteomes" id="UP000244496"/>
    </source>
</evidence>
<dbReference type="EMBL" id="CP028919">
    <property type="protein sequence ID" value="AWB50493.1"/>
    <property type="molecule type" value="Genomic_DNA"/>
</dbReference>
<dbReference type="AlphaFoldDB" id="A0A2S0URR8"/>
<geneLocation type="plasmid" evidence="1 2">
    <name>unnamed1</name>
</geneLocation>
<organism evidence="1 2">
    <name type="scientific">Paragemmobacter aquarius</name>
    <dbReference type="NCBI Taxonomy" id="2169400"/>
    <lineage>
        <taxon>Bacteria</taxon>
        <taxon>Pseudomonadati</taxon>
        <taxon>Pseudomonadota</taxon>
        <taxon>Alphaproteobacteria</taxon>
        <taxon>Rhodobacterales</taxon>
        <taxon>Paracoccaceae</taxon>
        <taxon>Paragemmobacter</taxon>
    </lineage>
</organism>
<proteinExistence type="predicted"/>